<dbReference type="EMBL" id="FXAN01000050">
    <property type="protein sequence ID" value="SMG00178.1"/>
    <property type="molecule type" value="Genomic_DNA"/>
</dbReference>
<accession>A0A238H4L0</accession>
<protein>
    <submittedName>
        <fullName evidence="2">Uncharacterized protein</fullName>
    </submittedName>
</protein>
<feature type="region of interest" description="Disordered" evidence="1">
    <location>
        <begin position="1"/>
        <end position="28"/>
    </location>
</feature>
<dbReference type="AlphaFoldDB" id="A0A238H4L0"/>
<reference evidence="2 3" key="1">
    <citation type="submission" date="2017-04" db="EMBL/GenBank/DDBJ databases">
        <authorList>
            <person name="Afonso C.L."/>
            <person name="Miller P.J."/>
            <person name="Scott M.A."/>
            <person name="Spackman E."/>
            <person name="Goraichik I."/>
            <person name="Dimitrov K.M."/>
            <person name="Suarez D.L."/>
            <person name="Swayne D.E."/>
        </authorList>
    </citation>
    <scope>NUCLEOTIDE SEQUENCE [LARGE SCALE GENOMIC DNA]</scope>
    <source>
        <strain evidence="2">LMG 28154</strain>
    </source>
</reference>
<evidence type="ECO:0000313" key="3">
    <source>
        <dbReference type="Proteomes" id="UP000198460"/>
    </source>
</evidence>
<organism evidence="2 3">
    <name type="scientific">Burkholderia singularis</name>
    <dbReference type="NCBI Taxonomy" id="1503053"/>
    <lineage>
        <taxon>Bacteria</taxon>
        <taxon>Pseudomonadati</taxon>
        <taxon>Pseudomonadota</taxon>
        <taxon>Betaproteobacteria</taxon>
        <taxon>Burkholderiales</taxon>
        <taxon>Burkholderiaceae</taxon>
        <taxon>Burkholderia</taxon>
        <taxon>pseudomallei group</taxon>
    </lineage>
</organism>
<name>A0A238H4L0_9BURK</name>
<dbReference type="Proteomes" id="UP000198460">
    <property type="component" value="Unassembled WGS sequence"/>
</dbReference>
<proteinExistence type="predicted"/>
<evidence type="ECO:0000256" key="1">
    <source>
        <dbReference type="SAM" id="MobiDB-lite"/>
    </source>
</evidence>
<sequence>MPAVLPVSGRAAVGSSHRGSLPYRDATRKSDGVLPLPCAGWGSHVMRPVCNAAHRAMASDTVDERLQSGL</sequence>
<evidence type="ECO:0000313" key="2">
    <source>
        <dbReference type="EMBL" id="SMG00178.1"/>
    </source>
</evidence>
<gene>
    <name evidence="2" type="ORF">BSIN_0303</name>
</gene>